<keyword evidence="6" id="KW-1185">Reference proteome</keyword>
<dbReference type="AlphaFoldDB" id="A0A917BVQ6"/>
<dbReference type="Gene3D" id="2.60.120.10">
    <property type="entry name" value="Jelly Rolls"/>
    <property type="match status" value="1"/>
</dbReference>
<proteinExistence type="predicted"/>
<dbReference type="GO" id="GO:0043565">
    <property type="term" value="F:sequence-specific DNA binding"/>
    <property type="evidence" value="ECO:0007669"/>
    <property type="project" value="InterPro"/>
</dbReference>
<keyword evidence="2" id="KW-0238">DNA-binding</keyword>
<reference evidence="5" key="2">
    <citation type="submission" date="2020-09" db="EMBL/GenBank/DDBJ databases">
        <authorList>
            <person name="Sun Q."/>
            <person name="Sedlacek I."/>
        </authorList>
    </citation>
    <scope>NUCLEOTIDE SEQUENCE</scope>
    <source>
        <strain evidence="5">CCM 7897</strain>
    </source>
</reference>
<dbReference type="SUPFAM" id="SSF46689">
    <property type="entry name" value="Homeodomain-like"/>
    <property type="match status" value="2"/>
</dbReference>
<dbReference type="InterPro" id="IPR003313">
    <property type="entry name" value="AraC-bd"/>
</dbReference>
<evidence type="ECO:0000259" key="4">
    <source>
        <dbReference type="PROSITE" id="PS01124"/>
    </source>
</evidence>
<gene>
    <name evidence="5" type="ORF">GCM10007301_18840</name>
</gene>
<feature type="domain" description="HTH araC/xylS-type" evidence="4">
    <location>
        <begin position="169"/>
        <end position="266"/>
    </location>
</feature>
<dbReference type="Pfam" id="PF02311">
    <property type="entry name" value="AraC_binding"/>
    <property type="match status" value="1"/>
</dbReference>
<dbReference type="SMART" id="SM00342">
    <property type="entry name" value="HTH_ARAC"/>
    <property type="match status" value="1"/>
</dbReference>
<evidence type="ECO:0000256" key="3">
    <source>
        <dbReference type="ARBA" id="ARBA00023163"/>
    </source>
</evidence>
<comment type="caution">
    <text evidence="5">The sequence shown here is derived from an EMBL/GenBank/DDBJ whole genome shotgun (WGS) entry which is preliminary data.</text>
</comment>
<dbReference type="InterPro" id="IPR037923">
    <property type="entry name" value="HTH-like"/>
</dbReference>
<evidence type="ECO:0000256" key="1">
    <source>
        <dbReference type="ARBA" id="ARBA00023015"/>
    </source>
</evidence>
<dbReference type="Pfam" id="PF12833">
    <property type="entry name" value="HTH_18"/>
    <property type="match status" value="1"/>
</dbReference>
<dbReference type="PANTHER" id="PTHR46796">
    <property type="entry name" value="HTH-TYPE TRANSCRIPTIONAL ACTIVATOR RHAS-RELATED"/>
    <property type="match status" value="1"/>
</dbReference>
<dbReference type="InterPro" id="IPR018060">
    <property type="entry name" value="HTH_AraC"/>
</dbReference>
<accession>A0A917BVQ6</accession>
<evidence type="ECO:0000256" key="2">
    <source>
        <dbReference type="ARBA" id="ARBA00023125"/>
    </source>
</evidence>
<dbReference type="InterPro" id="IPR009057">
    <property type="entry name" value="Homeodomain-like_sf"/>
</dbReference>
<dbReference type="PANTHER" id="PTHR46796:SF2">
    <property type="entry name" value="TRANSCRIPTIONAL REGULATORY PROTEIN"/>
    <property type="match status" value="1"/>
</dbReference>
<dbReference type="Gene3D" id="1.10.10.60">
    <property type="entry name" value="Homeodomain-like"/>
    <property type="match status" value="2"/>
</dbReference>
<protein>
    <submittedName>
        <fullName evidence="5">AraC family transcriptional regulator</fullName>
    </submittedName>
</protein>
<name>A0A917BVQ6_9HYPH</name>
<evidence type="ECO:0000313" key="6">
    <source>
        <dbReference type="Proteomes" id="UP000606044"/>
    </source>
</evidence>
<dbReference type="GO" id="GO:0003700">
    <property type="term" value="F:DNA-binding transcription factor activity"/>
    <property type="evidence" value="ECO:0007669"/>
    <property type="project" value="InterPro"/>
</dbReference>
<keyword evidence="3" id="KW-0804">Transcription</keyword>
<dbReference type="InterPro" id="IPR014710">
    <property type="entry name" value="RmlC-like_jellyroll"/>
</dbReference>
<evidence type="ECO:0000313" key="5">
    <source>
        <dbReference type="EMBL" id="GGF59330.1"/>
    </source>
</evidence>
<dbReference type="InterPro" id="IPR050204">
    <property type="entry name" value="AraC_XylS_family_regulators"/>
</dbReference>
<dbReference type="Proteomes" id="UP000606044">
    <property type="component" value="Unassembled WGS sequence"/>
</dbReference>
<keyword evidence="1" id="KW-0805">Transcription regulation</keyword>
<reference evidence="5" key="1">
    <citation type="journal article" date="2014" name="Int. J. Syst. Evol. Microbiol.">
        <title>Complete genome sequence of Corynebacterium casei LMG S-19264T (=DSM 44701T), isolated from a smear-ripened cheese.</title>
        <authorList>
            <consortium name="US DOE Joint Genome Institute (JGI-PGF)"/>
            <person name="Walter F."/>
            <person name="Albersmeier A."/>
            <person name="Kalinowski J."/>
            <person name="Ruckert C."/>
        </authorList>
    </citation>
    <scope>NUCLEOTIDE SEQUENCE</scope>
    <source>
        <strain evidence="5">CCM 7897</strain>
    </source>
</reference>
<dbReference type="EMBL" id="BMCT01000002">
    <property type="protein sequence ID" value="GGF59330.1"/>
    <property type="molecule type" value="Genomic_DNA"/>
</dbReference>
<organism evidence="5 6">
    <name type="scientific">Azorhizobium oxalatiphilum</name>
    <dbReference type="NCBI Taxonomy" id="980631"/>
    <lineage>
        <taxon>Bacteria</taxon>
        <taxon>Pseudomonadati</taxon>
        <taxon>Pseudomonadota</taxon>
        <taxon>Alphaproteobacteria</taxon>
        <taxon>Hyphomicrobiales</taxon>
        <taxon>Xanthobacteraceae</taxon>
        <taxon>Azorhizobium</taxon>
    </lineage>
</organism>
<dbReference type="SUPFAM" id="SSF51215">
    <property type="entry name" value="Regulatory protein AraC"/>
    <property type="match status" value="1"/>
</dbReference>
<dbReference type="PROSITE" id="PS01124">
    <property type="entry name" value="HTH_ARAC_FAMILY_2"/>
    <property type="match status" value="1"/>
</dbReference>
<sequence>MWREADLPDGLEILRASCFDHRYPAHFHDEFVFAAFARGAQRHRIARFEGVAEAGTLMVIPPGEVHTGEAVERSRGWDYCAFYPSARFVEAIADEVLGGSGPVDFQGEVLRHDPELARHLLEASAAIGASGDVLTRQCAAYAAFGAVIARYGERPSGRRRAEAADTAMGQAIAFLEAHHGEPIGVNAVAETVGLSPYHFMRSFRAKTGLSVHRYLTQIRLNHAKALLLRGESAAEVALGAGFFDQSHLINQFRAQFGVTPGAFVAASR</sequence>